<sequence length="103" mass="10860">HGLHAAHHVAAARKVAQRADDGQARTHIGFEEKLGVEVAGQLLELAVVDVLTGGGHLIARHHGHAFGQQRGVLVGGGRVGGYVHEDGVAQVFADNELGKLRQR</sequence>
<feature type="non-terminal residue" evidence="1">
    <location>
        <position position="103"/>
    </location>
</feature>
<evidence type="ECO:0000313" key="1">
    <source>
        <dbReference type="EMBL" id="GFD53180.1"/>
    </source>
</evidence>
<accession>A0A699X3Y2</accession>
<feature type="non-terminal residue" evidence="1">
    <location>
        <position position="1"/>
    </location>
</feature>
<proteinExistence type="predicted"/>
<organism evidence="1">
    <name type="scientific">Tanacetum cinerariifolium</name>
    <name type="common">Dalmatian daisy</name>
    <name type="synonym">Chrysanthemum cinerariifolium</name>
    <dbReference type="NCBI Taxonomy" id="118510"/>
    <lineage>
        <taxon>Eukaryota</taxon>
        <taxon>Viridiplantae</taxon>
        <taxon>Streptophyta</taxon>
        <taxon>Embryophyta</taxon>
        <taxon>Tracheophyta</taxon>
        <taxon>Spermatophyta</taxon>
        <taxon>Magnoliopsida</taxon>
        <taxon>eudicotyledons</taxon>
        <taxon>Gunneridae</taxon>
        <taxon>Pentapetalae</taxon>
        <taxon>asterids</taxon>
        <taxon>campanulids</taxon>
        <taxon>Asterales</taxon>
        <taxon>Asteraceae</taxon>
        <taxon>Asteroideae</taxon>
        <taxon>Anthemideae</taxon>
        <taxon>Anthemidinae</taxon>
        <taxon>Tanacetum</taxon>
    </lineage>
</organism>
<gene>
    <name evidence="1" type="ORF">Tci_925149</name>
</gene>
<dbReference type="AlphaFoldDB" id="A0A699X3Y2"/>
<comment type="caution">
    <text evidence="1">The sequence shown here is derived from an EMBL/GenBank/DDBJ whole genome shotgun (WGS) entry which is preliminary data.</text>
</comment>
<reference evidence="1" key="1">
    <citation type="journal article" date="2019" name="Sci. Rep.">
        <title>Draft genome of Tanacetum cinerariifolium, the natural source of mosquito coil.</title>
        <authorList>
            <person name="Yamashiro T."/>
            <person name="Shiraishi A."/>
            <person name="Satake H."/>
            <person name="Nakayama K."/>
        </authorList>
    </citation>
    <scope>NUCLEOTIDE SEQUENCE</scope>
</reference>
<dbReference type="EMBL" id="BKCJ011791046">
    <property type="protein sequence ID" value="GFD53180.1"/>
    <property type="molecule type" value="Genomic_DNA"/>
</dbReference>
<name>A0A699X3Y2_TANCI</name>
<protein>
    <submittedName>
        <fullName evidence="1">Uncharacterized protein</fullName>
    </submittedName>
</protein>